<feature type="chain" id="PRO_5045220391" description="Allene oxide cyclase barrel-like domain-containing protein" evidence="1">
    <location>
        <begin position="26"/>
        <end position="164"/>
    </location>
</feature>
<gene>
    <name evidence="3" type="ORF">ACFPCV_05610</name>
</gene>
<dbReference type="Gene3D" id="2.40.480.10">
    <property type="entry name" value="Allene oxide cyclase-like"/>
    <property type="match status" value="1"/>
</dbReference>
<keyword evidence="4" id="KW-1185">Reference proteome</keyword>
<keyword evidence="1" id="KW-0732">Signal</keyword>
<evidence type="ECO:0000313" key="3">
    <source>
        <dbReference type="EMBL" id="MFC4852973.1"/>
    </source>
</evidence>
<sequence>MRIKPWHVLVLAGALLSAGAVSAGAAGGPRADTVEVVAKRTLMSASANPAVGSGFVAGGDLLDEQGRAKVGEGFSHCGVVSVSLTVPPAVTAHCTSVFRLKDGELHLSGLRTYKALATGFDDTALAVVGGTGAYANARGDGKVTRTSGHAADVSYRFTFTVVTD</sequence>
<dbReference type="Pfam" id="PF18678">
    <property type="entry name" value="AOC_like"/>
    <property type="match status" value="1"/>
</dbReference>
<reference evidence="4" key="1">
    <citation type="journal article" date="2019" name="Int. J. Syst. Evol. Microbiol.">
        <title>The Global Catalogue of Microorganisms (GCM) 10K type strain sequencing project: providing services to taxonomists for standard genome sequencing and annotation.</title>
        <authorList>
            <consortium name="The Broad Institute Genomics Platform"/>
            <consortium name="The Broad Institute Genome Sequencing Center for Infectious Disease"/>
            <person name="Wu L."/>
            <person name="Ma J."/>
        </authorList>
    </citation>
    <scope>NUCLEOTIDE SEQUENCE [LARGE SCALE GENOMIC DNA]</scope>
    <source>
        <strain evidence="4">ZS-22-S1</strain>
    </source>
</reference>
<evidence type="ECO:0000259" key="2">
    <source>
        <dbReference type="Pfam" id="PF18678"/>
    </source>
</evidence>
<organism evidence="3 4">
    <name type="scientific">Actinophytocola glycyrrhizae</name>
    <dbReference type="NCBI Taxonomy" id="2044873"/>
    <lineage>
        <taxon>Bacteria</taxon>
        <taxon>Bacillati</taxon>
        <taxon>Actinomycetota</taxon>
        <taxon>Actinomycetes</taxon>
        <taxon>Pseudonocardiales</taxon>
        <taxon>Pseudonocardiaceae</taxon>
    </lineage>
</organism>
<proteinExistence type="predicted"/>
<dbReference type="InterPro" id="IPR041013">
    <property type="entry name" value="AOC-like"/>
</dbReference>
<dbReference type="InterPro" id="IPR044859">
    <property type="entry name" value="Allene_oxi_cyc_Dirigent"/>
</dbReference>
<comment type="caution">
    <text evidence="3">The sequence shown here is derived from an EMBL/GenBank/DDBJ whole genome shotgun (WGS) entry which is preliminary data.</text>
</comment>
<evidence type="ECO:0000256" key="1">
    <source>
        <dbReference type="SAM" id="SignalP"/>
    </source>
</evidence>
<dbReference type="Proteomes" id="UP001595859">
    <property type="component" value="Unassembled WGS sequence"/>
</dbReference>
<dbReference type="RefSeq" id="WP_378054922.1">
    <property type="nucleotide sequence ID" value="NZ_JBHSIS010000002.1"/>
</dbReference>
<protein>
    <recommendedName>
        <fullName evidence="2">Allene oxide cyclase barrel-like domain-containing protein</fullName>
    </recommendedName>
</protein>
<feature type="domain" description="Allene oxide cyclase barrel-like" evidence="2">
    <location>
        <begin position="45"/>
        <end position="142"/>
    </location>
</feature>
<evidence type="ECO:0000313" key="4">
    <source>
        <dbReference type="Proteomes" id="UP001595859"/>
    </source>
</evidence>
<name>A0ABV9RWH8_9PSEU</name>
<dbReference type="EMBL" id="JBHSIS010000002">
    <property type="protein sequence ID" value="MFC4852973.1"/>
    <property type="molecule type" value="Genomic_DNA"/>
</dbReference>
<feature type="signal peptide" evidence="1">
    <location>
        <begin position="1"/>
        <end position="25"/>
    </location>
</feature>
<accession>A0ABV9RWH8</accession>